<comment type="caution">
    <text evidence="1">The sequence shown here is derived from an EMBL/GenBank/DDBJ whole genome shotgun (WGS) entry which is preliminary data.</text>
</comment>
<keyword evidence="2" id="KW-1185">Reference proteome</keyword>
<protein>
    <submittedName>
        <fullName evidence="1">Uncharacterized protein</fullName>
    </submittedName>
</protein>
<reference evidence="1" key="2">
    <citation type="submission" date="2023-05" db="EMBL/GenBank/DDBJ databases">
        <authorList>
            <person name="Schelkunov M.I."/>
        </authorList>
    </citation>
    <scope>NUCLEOTIDE SEQUENCE</scope>
    <source>
        <strain evidence="1">Hsosn_3</strain>
        <tissue evidence="1">Leaf</tissue>
    </source>
</reference>
<proteinExistence type="predicted"/>
<dbReference type="PANTHER" id="PTHR47184">
    <property type="entry name" value="PHOSPHATIDYLINOSITOL 3-AND 4-KINASE FAMILY PROTEIN-RELATED"/>
    <property type="match status" value="1"/>
</dbReference>
<accession>A0AAD8IGD8</accession>
<dbReference type="EMBL" id="JAUIZM010000005">
    <property type="protein sequence ID" value="KAK1383982.1"/>
    <property type="molecule type" value="Genomic_DNA"/>
</dbReference>
<dbReference type="Proteomes" id="UP001237642">
    <property type="component" value="Unassembled WGS sequence"/>
</dbReference>
<name>A0AAD8IGD8_9APIA</name>
<sequence length="155" mass="16926">MIDGQAMLPLSVGTTQSGPALTPAEVLVAIHDINPERDGLVLKKIRQPSEQPMFVLTLISYPERDGLVLKKLHSHLVMDAYVSMIFLAMLLKRKIGIHWNLQETIKKKLNSSEGVDGIEELVSGGKKSHGPGWLIGRHGSSLIKTSTQAPPQTDS</sequence>
<evidence type="ECO:0000313" key="2">
    <source>
        <dbReference type="Proteomes" id="UP001237642"/>
    </source>
</evidence>
<evidence type="ECO:0000313" key="1">
    <source>
        <dbReference type="EMBL" id="KAK1383982.1"/>
    </source>
</evidence>
<organism evidence="1 2">
    <name type="scientific">Heracleum sosnowskyi</name>
    <dbReference type="NCBI Taxonomy" id="360622"/>
    <lineage>
        <taxon>Eukaryota</taxon>
        <taxon>Viridiplantae</taxon>
        <taxon>Streptophyta</taxon>
        <taxon>Embryophyta</taxon>
        <taxon>Tracheophyta</taxon>
        <taxon>Spermatophyta</taxon>
        <taxon>Magnoliopsida</taxon>
        <taxon>eudicotyledons</taxon>
        <taxon>Gunneridae</taxon>
        <taxon>Pentapetalae</taxon>
        <taxon>asterids</taxon>
        <taxon>campanulids</taxon>
        <taxon>Apiales</taxon>
        <taxon>Apiaceae</taxon>
        <taxon>Apioideae</taxon>
        <taxon>apioid superclade</taxon>
        <taxon>Tordylieae</taxon>
        <taxon>Tordyliinae</taxon>
        <taxon>Heracleum</taxon>
    </lineage>
</organism>
<dbReference type="PANTHER" id="PTHR47184:SF3">
    <property type="entry name" value="PHOSPHATIDYLINOSITOL 3-AND 4-KINASE FAMILY PROTEIN-RELATED"/>
    <property type="match status" value="1"/>
</dbReference>
<dbReference type="AlphaFoldDB" id="A0AAD8IGD8"/>
<gene>
    <name evidence="1" type="ORF">POM88_021717</name>
</gene>
<reference evidence="1" key="1">
    <citation type="submission" date="2023-02" db="EMBL/GenBank/DDBJ databases">
        <title>Genome of toxic invasive species Heracleum sosnowskyi carries increased number of genes despite the absence of recent whole-genome duplications.</title>
        <authorList>
            <person name="Schelkunov M."/>
            <person name="Shtratnikova V."/>
            <person name="Makarenko M."/>
            <person name="Klepikova A."/>
            <person name="Omelchenko D."/>
            <person name="Novikova G."/>
            <person name="Obukhova E."/>
            <person name="Bogdanov V."/>
            <person name="Penin A."/>
            <person name="Logacheva M."/>
        </authorList>
    </citation>
    <scope>NUCLEOTIDE SEQUENCE</scope>
    <source>
        <strain evidence="1">Hsosn_3</strain>
        <tissue evidence="1">Leaf</tissue>
    </source>
</reference>